<feature type="compositionally biased region" description="Polar residues" evidence="1">
    <location>
        <begin position="2398"/>
        <end position="2413"/>
    </location>
</feature>
<feature type="compositionally biased region" description="Polar residues" evidence="1">
    <location>
        <begin position="276"/>
        <end position="289"/>
    </location>
</feature>
<dbReference type="CTD" id="37417"/>
<feature type="domain" description="Tudor" evidence="2">
    <location>
        <begin position="61"/>
        <end position="119"/>
    </location>
</feature>
<dbReference type="SUPFAM" id="SSF63748">
    <property type="entry name" value="Tudor/PWWP/MBT"/>
    <property type="match status" value="10"/>
</dbReference>
<dbReference type="GeneID" id="105271829"/>
<dbReference type="GO" id="GO:0005737">
    <property type="term" value="C:cytoplasm"/>
    <property type="evidence" value="ECO:0007669"/>
    <property type="project" value="UniProtKB-ARBA"/>
</dbReference>
<accession>A0A9R1U965</accession>
<dbReference type="Proteomes" id="UP000694866">
    <property type="component" value="Unplaced"/>
</dbReference>
<sequence length="2648" mass="297606">MTVVAPGREFNIYVTHVDTEGPLLRVWGQVEENAGLKIESLIRSMNEAFQNGFGAIQRDTQLRPGMTCCAFHEDAFYRAKIVRPNSGNGTVFVHFMDYGNVETVSYESIRILDNTPESIQLQDMPAAATDFIMADVLPFKDSWEPSLVDHIKLTLRYIYMPGICCSVLKNTKKTLKLFFNGEDYAEFMINKKMAIPATSEDLANLLNVPMPLPAVPSSQYRQNRPNMQQYYPSQSHHPPHHHYPPSDALNHTHLHNYHSNHIYQKPKSQNYQNYPRQTQENWRQQTPQQPLYIPPRSHPPISTTNPHRHHSPIKSTPKTAQSMVNRVLKYRKYPVVISFVEDGPLKFAVQPEENLEELVALMKRISSCPLKLLSEPPIPGSVCLGRYSKDGTLRRAVVRSVTDSFQAKVFYIDYGSSEILSHSDIYELPLEFAHPNVFSIRFTLSRVQYLIVSEEMKRYFHELVEGKRMILDVVPPEDSPLMQYGHLWDNDKNILEMLIAKFPGCTENWPERRLLNRGVKKLVHVCYVEGCSKFYIQLDDDTNTLNKLTSTLEECIKTAPPVKPASITPGYKCLAHCNVDSQWYRAKVIKLSGNQVVVHYVDYGNNEIISTSALRIVGGEVLTRIPALAIKCALSDFQGKDLSDDLDNQFEKMVMDKVLEMVVLDHHTEGIVVKLFDKNAVPTMDFFEEMKKIQQKTLTEAPVKNDVPTSSSRRGRRSGVKTQPQGQPQKSKSKNVRHSRDESDTWKASDLPKKTWKDEENELKRQDIQTQRNGPQEWAKAPQNDRFPRNDRPSRDPPRQDRNDNHSERSPHDFNRSNRSKPSTPPRSERNTSMEKSWSDKDSDTSSRSGGRRGERPPRGGSNRPPRNDFQRSPRDPESNESSFRSPKSLNHSNAPRGRSPRDFGGNNRRPSDSRDSRDSRRPASAHSHPSNSSSNSCSPPKPQKSQQLKIPPPNITLGAIKNCELIYMVSPLDFWVILHPDFQELEGVMAKIAEIYKSGGQVIPETSLKPGTDCIAQFSEDSEWYRASVEEVTPAGAKVRFVDYANTEVVPFDKIKDITEEVCKLSAQAVHVKLLAAVEKDWDSKEVEAFTAALELKTLEAEFVGLEKKIYTVLLREVVDGVPHVQYINEQYSDGVDLVRAKELSRNKSRTSNLSRRPRSSPPDYALIDHKWKERVVDLEERIEVLVTWLLNPHNFYCQSLKAEDEFKKMMTEIQRVYAGRTPMQEPLEVGSAVIAVFAEDGAFYRAEVLELNKLRGNIVRYVDFGNCAMVEAKKTFRVEKQFMEMPKQAFNCTLKNVIPVSGDNWVKSNSHEIEKLFNVEKFECCFHEVKDYKYTVSMMVDGKDLAGVMVEKRLADFAVSASVPEVVETVEPGQPETDGQVQENGISEQQPVRIDISKLEGQTLRVRVSNVEGTGRFHVLLPSADQCQQGIAEFMAGKGAEVLAKLSKREVFLGSGCLVETKGGWERAVVISTSRSTGFDVRLIDTGAKLVIPMDCMLALPPQLAVMQNQAVECYVKNANSSADIDMKFKTTVENKEVIIRVENVDNNRLAVSIFDTTGQKIKITPNDPEETICPLLGTPIIHSVNKVTISHVNHAKSLYLQRVSDIPLLQSLLDDLFNFYSTSGRPLNPQALPQTLCAAQSQDENWYRAKILKSSQTGALVQYLDYGNSEHVPSELLKELEPQHMIKPHVALEVSLSVNLKGSESEQFEALKPLLLDKEFTASLYNIRSKWIVELEDSTGTKISQILGSSDLLQQEEEPKKPEIDPSEPEDMIVGGKYKVAVTHADNPAQFYIQRLRDVPAIDDLQEKLQAEVPSYSHVEGIPEENLFCAATYSADGFWYRAEVIDADEDIVTVRFVDFGNTDSITDIKNGIKYLPESMKSIKRYGIKCRLDLIPSGEEDWSEGTCEKFLMMATAEEFIDAVVTADGNPKRLELFVGDENIGDKLVEEKLAIKVDGVEDIFDEIIHRELDPRAAFVSHINSPSEFWVQEEKFVADLETIADRFVVADMFGRIEEVQEGSLCVAKFPEDQNWYRAKVISHGDTGTNVIYIDYGNSAVSTEIRQIPEDLAAIPPLSRKCCLPLPEGIEQWSEKACEEFSRMADDGATIFILDVIEEGETSKVKLILEGVDISIDLIGLCEKPVATIEERLSPLGEETSPNVVVSHAVSPSEFWLQADCKIAELELMAEPLINAQSFLPLTTLSEGTICAAKFPEDNHWYRAKILCHSESETEVLYIDYGNSAVTSELRALPEDIIKIPHLSMFSSLKLPEDVECWSQEACEKFIELAADGMTTFECVEMDEDDPSLVKLSLNGQDVVDILAPLCKKKKPADIDDELEEHVEKIQNLSESFLDETSDSFIHIQQDVKVDQTKEIVTRLGEMVFQSESISGHVSSSTSGIEATGTSDQSSTNISDKLDSSPDITLQKPEEGGSIGPDTVEGLREETSLMRKFTAVMRELTADDIVELYSQPPSEAPDDELRGSDPVSEEAEAPSDGSANQETLDKGKSISEISGVDLSTMESLKDDKESPTKESHHSTLLNDQITSETIKSLSQLDLTEPSATAEPIMACDEADSSVSPKKILISDLSNVNVDSDKSEDCMEPPKSPGTPKILHSDKLVSGVVTDHRILEFEKRNDDEILTLETENNSK</sequence>
<feature type="compositionally biased region" description="Basic and acidic residues" evidence="1">
    <location>
        <begin position="910"/>
        <end position="922"/>
    </location>
</feature>
<feature type="region of interest" description="Disordered" evidence="1">
    <location>
        <begin position="1752"/>
        <end position="1773"/>
    </location>
</feature>
<dbReference type="PANTHER" id="PTHR22948">
    <property type="entry name" value="TUDOR DOMAIN CONTAINING PROTEIN"/>
    <property type="match status" value="1"/>
</dbReference>
<dbReference type="OrthoDB" id="9989103at2759"/>
<feature type="compositionally biased region" description="Low complexity" evidence="1">
    <location>
        <begin position="721"/>
        <end position="730"/>
    </location>
</feature>
<feature type="domain" description="Tudor" evidence="2">
    <location>
        <begin position="2202"/>
        <end position="2260"/>
    </location>
</feature>
<evidence type="ECO:0000256" key="1">
    <source>
        <dbReference type="SAM" id="MobiDB-lite"/>
    </source>
</evidence>
<evidence type="ECO:0000313" key="3">
    <source>
        <dbReference type="Proteomes" id="UP000694866"/>
    </source>
</evidence>
<feature type="compositionally biased region" description="Basic and acidic residues" evidence="1">
    <location>
        <begin position="827"/>
        <end position="845"/>
    </location>
</feature>
<dbReference type="RefSeq" id="XP_011311903.1">
    <property type="nucleotide sequence ID" value="XM_011313601.1"/>
</dbReference>
<name>A0A9R1U965_9HYME</name>
<dbReference type="SMART" id="SM00333">
    <property type="entry name" value="TUDOR"/>
    <property type="match status" value="10"/>
</dbReference>
<feature type="region of interest" description="Disordered" evidence="1">
    <location>
        <begin position="697"/>
        <end position="954"/>
    </location>
</feature>
<feature type="domain" description="Tudor" evidence="2">
    <location>
        <begin position="376"/>
        <end position="435"/>
    </location>
</feature>
<feature type="domain" description="Tudor" evidence="2">
    <location>
        <begin position="1452"/>
        <end position="1509"/>
    </location>
</feature>
<protein>
    <submittedName>
        <fullName evidence="4">Maternal protein tudor isoform X1</fullName>
    </submittedName>
</protein>
<dbReference type="InterPro" id="IPR050621">
    <property type="entry name" value="Tudor_domain_containing"/>
</dbReference>
<dbReference type="Pfam" id="PF00567">
    <property type="entry name" value="TUDOR"/>
    <property type="match status" value="10"/>
</dbReference>
<feature type="domain" description="Tudor" evidence="2">
    <location>
        <begin position="2017"/>
        <end position="2075"/>
    </location>
</feature>
<dbReference type="Gene3D" id="2.40.50.90">
    <property type="match status" value="7"/>
</dbReference>
<dbReference type="PROSITE" id="PS50304">
    <property type="entry name" value="TUDOR"/>
    <property type="match status" value="10"/>
</dbReference>
<reference evidence="4" key="1">
    <citation type="submission" date="2025-08" db="UniProtKB">
        <authorList>
            <consortium name="RefSeq"/>
        </authorList>
    </citation>
    <scope>IDENTIFICATION</scope>
    <source>
        <strain evidence="4">USDA-PBARC FA_bdor</strain>
        <tissue evidence="4">Whole organism</tissue>
    </source>
</reference>
<feature type="domain" description="Tudor" evidence="2">
    <location>
        <begin position="1008"/>
        <end position="1066"/>
    </location>
</feature>
<dbReference type="InterPro" id="IPR035437">
    <property type="entry name" value="SNase_OB-fold_sf"/>
</dbReference>
<feature type="compositionally biased region" description="Low complexity" evidence="1">
    <location>
        <begin position="923"/>
        <end position="950"/>
    </location>
</feature>
<feature type="region of interest" description="Disordered" evidence="1">
    <location>
        <begin position="2591"/>
        <end position="2612"/>
    </location>
</feature>
<feature type="domain" description="Tudor" evidence="2">
    <location>
        <begin position="566"/>
        <end position="624"/>
    </location>
</feature>
<feature type="region of interest" description="Disordered" evidence="1">
    <location>
        <begin position="2468"/>
        <end position="2544"/>
    </location>
</feature>
<feature type="compositionally biased region" description="Polar residues" evidence="1">
    <location>
        <begin position="880"/>
        <end position="894"/>
    </location>
</feature>
<keyword evidence="3" id="KW-1185">Reference proteome</keyword>
<gene>
    <name evidence="4" type="primary">tud</name>
</gene>
<feature type="region of interest" description="Disordered" evidence="1">
    <location>
        <begin position="2389"/>
        <end position="2439"/>
    </location>
</feature>
<feature type="compositionally biased region" description="Basic and acidic residues" evidence="1">
    <location>
        <begin position="866"/>
        <end position="878"/>
    </location>
</feature>
<feature type="domain" description="Tudor" evidence="2">
    <location>
        <begin position="1825"/>
        <end position="1885"/>
    </location>
</feature>
<feature type="compositionally biased region" description="Basic and acidic residues" evidence="1">
    <location>
        <begin position="738"/>
        <end position="767"/>
    </location>
</feature>
<dbReference type="PANTHER" id="PTHR22948:SF29">
    <property type="entry name" value="FI02030P-RELATED"/>
    <property type="match status" value="1"/>
</dbReference>
<feature type="domain" description="Tudor" evidence="2">
    <location>
        <begin position="1633"/>
        <end position="1690"/>
    </location>
</feature>
<dbReference type="Gene3D" id="2.30.30.140">
    <property type="match status" value="10"/>
</dbReference>
<feature type="region of interest" description="Disordered" evidence="1">
    <location>
        <begin position="276"/>
        <end position="317"/>
    </location>
</feature>
<dbReference type="FunFam" id="2.30.30.140:FF:000018">
    <property type="entry name" value="Serine/threonine-protein kinase 31"/>
    <property type="match status" value="3"/>
</dbReference>
<feature type="compositionally biased region" description="Basic and acidic residues" evidence="1">
    <location>
        <begin position="786"/>
        <end position="816"/>
    </location>
</feature>
<evidence type="ECO:0000259" key="2">
    <source>
        <dbReference type="PROSITE" id="PS50304"/>
    </source>
</evidence>
<organism evidence="3 4">
    <name type="scientific">Fopius arisanus</name>
    <dbReference type="NCBI Taxonomy" id="64838"/>
    <lineage>
        <taxon>Eukaryota</taxon>
        <taxon>Metazoa</taxon>
        <taxon>Ecdysozoa</taxon>
        <taxon>Arthropoda</taxon>
        <taxon>Hexapoda</taxon>
        <taxon>Insecta</taxon>
        <taxon>Pterygota</taxon>
        <taxon>Neoptera</taxon>
        <taxon>Endopterygota</taxon>
        <taxon>Hymenoptera</taxon>
        <taxon>Apocrita</taxon>
        <taxon>Ichneumonoidea</taxon>
        <taxon>Braconidae</taxon>
        <taxon>Opiinae</taxon>
        <taxon>Fopius</taxon>
    </lineage>
</organism>
<feature type="region of interest" description="Disordered" evidence="1">
    <location>
        <begin position="228"/>
        <end position="253"/>
    </location>
</feature>
<feature type="compositionally biased region" description="Basic and acidic residues" evidence="1">
    <location>
        <begin position="2521"/>
        <end position="2535"/>
    </location>
</feature>
<dbReference type="InterPro" id="IPR002999">
    <property type="entry name" value="Tudor"/>
</dbReference>
<feature type="domain" description="Tudor" evidence="2">
    <location>
        <begin position="1228"/>
        <end position="1287"/>
    </location>
</feature>
<dbReference type="KEGG" id="fas:105271829"/>
<proteinExistence type="predicted"/>
<evidence type="ECO:0000313" key="4">
    <source>
        <dbReference type="RefSeq" id="XP_011311903.1"/>
    </source>
</evidence>